<organism evidence="2 3">
    <name type="scientific">Phytophthora citrophthora</name>
    <dbReference type="NCBI Taxonomy" id="4793"/>
    <lineage>
        <taxon>Eukaryota</taxon>
        <taxon>Sar</taxon>
        <taxon>Stramenopiles</taxon>
        <taxon>Oomycota</taxon>
        <taxon>Peronosporomycetes</taxon>
        <taxon>Peronosporales</taxon>
        <taxon>Peronosporaceae</taxon>
        <taxon>Phytophthora</taxon>
    </lineage>
</organism>
<evidence type="ECO:0000256" key="1">
    <source>
        <dbReference type="SAM" id="Coils"/>
    </source>
</evidence>
<dbReference type="Proteomes" id="UP001259832">
    <property type="component" value="Unassembled WGS sequence"/>
</dbReference>
<name>A0AAD9GCG9_9STRA</name>
<evidence type="ECO:0000313" key="3">
    <source>
        <dbReference type="Proteomes" id="UP001259832"/>
    </source>
</evidence>
<comment type="caution">
    <text evidence="2">The sequence shown here is derived from an EMBL/GenBank/DDBJ whole genome shotgun (WGS) entry which is preliminary data.</text>
</comment>
<keyword evidence="3" id="KW-1185">Reference proteome</keyword>
<keyword evidence="1" id="KW-0175">Coiled coil</keyword>
<feature type="coiled-coil region" evidence="1">
    <location>
        <begin position="25"/>
        <end position="52"/>
    </location>
</feature>
<dbReference type="AlphaFoldDB" id="A0AAD9GCG9"/>
<dbReference type="EMBL" id="JASMQC010000022">
    <property type="protein sequence ID" value="KAK1935822.1"/>
    <property type="molecule type" value="Genomic_DNA"/>
</dbReference>
<gene>
    <name evidence="2" type="ORF">P3T76_010516</name>
</gene>
<evidence type="ECO:0000313" key="2">
    <source>
        <dbReference type="EMBL" id="KAK1935822.1"/>
    </source>
</evidence>
<proteinExistence type="predicted"/>
<accession>A0AAD9GCG9</accession>
<sequence length="143" mass="16472">MRCTTERKALATGTTRAKRSRKKRVRRIQLELALFHSQVEELELKLKRLKLQKASGIALFDAIRTTSAWNAIAERQLKERVRVEQRNSELRVSYKGLMGVSTEIQKLLDRIEDSTEVSRLPCVFKVHQLCVDVPTNTKQIVAL</sequence>
<reference evidence="2" key="1">
    <citation type="submission" date="2023-08" db="EMBL/GenBank/DDBJ databases">
        <title>Reference Genome Resource for the Citrus Pathogen Phytophthora citrophthora.</title>
        <authorList>
            <person name="Moller H."/>
            <person name="Coetzee B."/>
            <person name="Rose L.J."/>
            <person name="Van Niekerk J.M."/>
        </authorList>
    </citation>
    <scope>NUCLEOTIDE SEQUENCE</scope>
    <source>
        <strain evidence="2">STE-U-9442</strain>
    </source>
</reference>
<protein>
    <submittedName>
        <fullName evidence="2">Uncharacterized protein</fullName>
    </submittedName>
</protein>